<evidence type="ECO:0000256" key="3">
    <source>
        <dbReference type="SAM" id="Phobius"/>
    </source>
</evidence>
<evidence type="ECO:0000256" key="2">
    <source>
        <dbReference type="SAM" id="MobiDB-lite"/>
    </source>
</evidence>
<keyword evidence="3" id="KW-0812">Transmembrane</keyword>
<feature type="coiled-coil region" evidence="1">
    <location>
        <begin position="54"/>
        <end position="88"/>
    </location>
</feature>
<keyword evidence="1" id="KW-0175">Coiled coil</keyword>
<feature type="transmembrane region" description="Helical" evidence="3">
    <location>
        <begin position="32"/>
        <end position="52"/>
    </location>
</feature>
<evidence type="ECO:0000256" key="1">
    <source>
        <dbReference type="SAM" id="Coils"/>
    </source>
</evidence>
<dbReference type="Proteomes" id="UP000190814">
    <property type="component" value="Unassembled WGS sequence"/>
</dbReference>
<sequence>MATRRKRIDNRREDTAIARASKRRKKKRRSTSLYGLFLISAMALLIVVTLGINIRKSQKTLNELESKEAKLIEQKEEQLELREELEERAVYVKTKAYVEEMAKKLGLVYPDEVIFKPEEEK</sequence>
<feature type="region of interest" description="Disordered" evidence="2">
    <location>
        <begin position="1"/>
        <end position="24"/>
    </location>
</feature>
<dbReference type="RefSeq" id="WP_078765499.1">
    <property type="nucleotide sequence ID" value="NZ_FUXZ01000004.1"/>
</dbReference>
<evidence type="ECO:0000313" key="4">
    <source>
        <dbReference type="EMBL" id="SKA62403.1"/>
    </source>
</evidence>
<keyword evidence="3" id="KW-1133">Transmembrane helix</keyword>
<protein>
    <submittedName>
        <fullName evidence="4">Septum formation initiator</fullName>
    </submittedName>
</protein>
<dbReference type="STRING" id="39495.SAMN02745111_00605"/>
<accession>A0A1T4VBX3</accession>
<dbReference type="AlphaFoldDB" id="A0A1T4VBX3"/>
<reference evidence="4 5" key="1">
    <citation type="submission" date="2017-02" db="EMBL/GenBank/DDBJ databases">
        <authorList>
            <person name="Peterson S.W."/>
        </authorList>
    </citation>
    <scope>NUCLEOTIDE SEQUENCE [LARGE SCALE GENOMIC DNA]</scope>
    <source>
        <strain evidence="4 5">ATCC 35992</strain>
    </source>
</reference>
<dbReference type="InterPro" id="IPR007060">
    <property type="entry name" value="FtsL/DivIC"/>
</dbReference>
<dbReference type="OrthoDB" id="1771181at2"/>
<gene>
    <name evidence="4" type="ORF">SAMN02745111_00605</name>
</gene>
<keyword evidence="5" id="KW-1185">Reference proteome</keyword>
<dbReference type="EMBL" id="FUXZ01000004">
    <property type="protein sequence ID" value="SKA62403.1"/>
    <property type="molecule type" value="Genomic_DNA"/>
</dbReference>
<proteinExistence type="predicted"/>
<dbReference type="Pfam" id="PF04977">
    <property type="entry name" value="DivIC"/>
    <property type="match status" value="1"/>
</dbReference>
<evidence type="ECO:0000313" key="5">
    <source>
        <dbReference type="Proteomes" id="UP000190814"/>
    </source>
</evidence>
<keyword evidence="3" id="KW-0472">Membrane</keyword>
<organism evidence="4 5">
    <name type="scientific">Eubacterium uniforme</name>
    <dbReference type="NCBI Taxonomy" id="39495"/>
    <lineage>
        <taxon>Bacteria</taxon>
        <taxon>Bacillati</taxon>
        <taxon>Bacillota</taxon>
        <taxon>Clostridia</taxon>
        <taxon>Eubacteriales</taxon>
        <taxon>Eubacteriaceae</taxon>
        <taxon>Eubacterium</taxon>
    </lineage>
</organism>
<name>A0A1T4VBX3_9FIRM</name>